<dbReference type="Pfam" id="PF00481">
    <property type="entry name" value="PP2C"/>
    <property type="match status" value="1"/>
</dbReference>
<reference evidence="2" key="2">
    <citation type="submission" date="2023-02" db="EMBL/GenBank/DDBJ databases">
        <authorList>
            <person name="Swenson N.G."/>
            <person name="Wegrzyn J.L."/>
            <person name="Mcevoy S.L."/>
        </authorList>
    </citation>
    <scope>NUCLEOTIDE SEQUENCE</scope>
    <source>
        <strain evidence="2">91603</strain>
        <tissue evidence="2">Leaf</tissue>
    </source>
</reference>
<gene>
    <name evidence="2" type="ORF">LWI28_017475</name>
</gene>
<dbReference type="SUPFAM" id="SSF81606">
    <property type="entry name" value="PP2C-like"/>
    <property type="match status" value="1"/>
</dbReference>
<evidence type="ECO:0000259" key="1">
    <source>
        <dbReference type="PROSITE" id="PS51746"/>
    </source>
</evidence>
<proteinExistence type="predicted"/>
<sequence>MSRAIGDRYLKPVVSAEPEISFTERDPEDECLIIASDGLWDVISSELACEMARECLREGHSEALAAIDLNGSPQMEDEGIGAMYPTKGLMATALLTRLALGRQSSDNISVIVVDLKRS</sequence>
<dbReference type="InterPro" id="IPR015655">
    <property type="entry name" value="PP2C"/>
</dbReference>
<protein>
    <recommendedName>
        <fullName evidence="1">PPM-type phosphatase domain-containing protein</fullName>
    </recommendedName>
</protein>
<dbReference type="InterPro" id="IPR001932">
    <property type="entry name" value="PPM-type_phosphatase-like_dom"/>
</dbReference>
<dbReference type="InterPro" id="IPR036457">
    <property type="entry name" value="PPM-type-like_dom_sf"/>
</dbReference>
<dbReference type="AlphaFoldDB" id="A0AAD5IEK3"/>
<organism evidence="2 3">
    <name type="scientific">Acer negundo</name>
    <name type="common">Box elder</name>
    <dbReference type="NCBI Taxonomy" id="4023"/>
    <lineage>
        <taxon>Eukaryota</taxon>
        <taxon>Viridiplantae</taxon>
        <taxon>Streptophyta</taxon>
        <taxon>Embryophyta</taxon>
        <taxon>Tracheophyta</taxon>
        <taxon>Spermatophyta</taxon>
        <taxon>Magnoliopsida</taxon>
        <taxon>eudicotyledons</taxon>
        <taxon>Gunneridae</taxon>
        <taxon>Pentapetalae</taxon>
        <taxon>rosids</taxon>
        <taxon>malvids</taxon>
        <taxon>Sapindales</taxon>
        <taxon>Sapindaceae</taxon>
        <taxon>Hippocastanoideae</taxon>
        <taxon>Acereae</taxon>
        <taxon>Acer</taxon>
    </lineage>
</organism>
<dbReference type="PROSITE" id="PS51746">
    <property type="entry name" value="PPM_2"/>
    <property type="match status" value="1"/>
</dbReference>
<accession>A0AAD5IEK3</accession>
<feature type="domain" description="PPM-type phosphatase" evidence="1">
    <location>
        <begin position="1"/>
        <end position="115"/>
    </location>
</feature>
<keyword evidence="3" id="KW-1185">Reference proteome</keyword>
<dbReference type="CDD" id="cd00143">
    <property type="entry name" value="PP2Cc"/>
    <property type="match status" value="1"/>
</dbReference>
<dbReference type="PANTHER" id="PTHR47992">
    <property type="entry name" value="PROTEIN PHOSPHATASE"/>
    <property type="match status" value="1"/>
</dbReference>
<dbReference type="Gene3D" id="3.60.40.10">
    <property type="entry name" value="PPM-type phosphatase domain"/>
    <property type="match status" value="1"/>
</dbReference>
<evidence type="ECO:0000313" key="3">
    <source>
        <dbReference type="Proteomes" id="UP001064489"/>
    </source>
</evidence>
<dbReference type="Proteomes" id="UP001064489">
    <property type="component" value="Chromosome 2"/>
</dbReference>
<name>A0AAD5IEK3_ACENE</name>
<comment type="caution">
    <text evidence="2">The sequence shown here is derived from an EMBL/GenBank/DDBJ whole genome shotgun (WGS) entry which is preliminary data.</text>
</comment>
<evidence type="ECO:0000313" key="2">
    <source>
        <dbReference type="EMBL" id="KAI9161438.1"/>
    </source>
</evidence>
<dbReference type="EMBL" id="JAJSOW010000106">
    <property type="protein sequence ID" value="KAI9161438.1"/>
    <property type="molecule type" value="Genomic_DNA"/>
</dbReference>
<reference evidence="2" key="1">
    <citation type="journal article" date="2022" name="Plant J.">
        <title>Strategies of tolerance reflected in two North American maple genomes.</title>
        <authorList>
            <person name="McEvoy S.L."/>
            <person name="Sezen U.U."/>
            <person name="Trouern-Trend A."/>
            <person name="McMahon S.M."/>
            <person name="Schaberg P.G."/>
            <person name="Yang J."/>
            <person name="Wegrzyn J.L."/>
            <person name="Swenson N.G."/>
        </authorList>
    </citation>
    <scope>NUCLEOTIDE SEQUENCE</scope>
    <source>
        <strain evidence="2">91603</strain>
    </source>
</reference>
<dbReference type="GO" id="GO:0004722">
    <property type="term" value="F:protein serine/threonine phosphatase activity"/>
    <property type="evidence" value="ECO:0007669"/>
    <property type="project" value="InterPro"/>
</dbReference>